<sequence>MARLALSVGGMVLGNMLLPGIGSAIGGALGAYVGGIIDQQLFGSGTPDQTVYGARLQDLRAQSSSYGSVIPTLYGKGRLASNIIWMRGFHEETRTTTETVGGGGGKGGGGGGGGSTRTTVEYHYYCDVAIGLCQGPIASVPRAFADGNALDPAHVGDMRVYPGSQTQGADPLIQAVEGAANTPAYRGLAYVVLERLHITPYGNRLPQLSFEVVT</sequence>
<organism evidence="3 4">
    <name type="scientific">Blastochloris viridis</name>
    <name type="common">Rhodopseudomonas viridis</name>
    <dbReference type="NCBI Taxonomy" id="1079"/>
    <lineage>
        <taxon>Bacteria</taxon>
        <taxon>Pseudomonadati</taxon>
        <taxon>Pseudomonadota</taxon>
        <taxon>Alphaproteobacteria</taxon>
        <taxon>Hyphomicrobiales</taxon>
        <taxon>Blastochloridaceae</taxon>
        <taxon>Blastochloris</taxon>
    </lineage>
</organism>
<reference evidence="2" key="1">
    <citation type="journal article" date="2015" name="Genome Announc.">
        <title>Complete Genome Sequence of the Bacteriochlorophyll b-Producing Photosynthetic Bacterium Blastochloris viridis.</title>
        <authorList>
            <person name="Tsukatani Y."/>
            <person name="Hirose Y."/>
            <person name="Harada J."/>
            <person name="Misawa N."/>
            <person name="Mori K."/>
            <person name="Inoue K."/>
            <person name="Tamiaki H."/>
        </authorList>
    </citation>
    <scope>NUCLEOTIDE SEQUENCE [LARGE SCALE GENOMIC DNA]</scope>
    <source>
        <strain evidence="2">DSM 133</strain>
    </source>
</reference>
<dbReference type="AlphaFoldDB" id="A0A0H5BJ11"/>
<dbReference type="PATRIC" id="fig|1079.6.peg.1252"/>
<dbReference type="EMBL" id="LN907867">
    <property type="protein sequence ID" value="CUU41656.1"/>
    <property type="molecule type" value="Genomic_DNA"/>
</dbReference>
<dbReference type="OrthoDB" id="8445115at2"/>
<keyword evidence="4" id="KW-1185">Reference proteome</keyword>
<proteinExistence type="predicted"/>
<protein>
    <submittedName>
        <fullName evidence="2">Gene transfer agent host specificity protein</fullName>
    </submittedName>
</protein>
<reference evidence="4" key="3">
    <citation type="journal article" date="2016" name="Genome Announc.">
        <title>Revised genome sequence of the purple photosynthetic bacterium Blastochloris viridis.</title>
        <authorList>
            <person name="Liu L.N."/>
            <person name="Faulkner M."/>
            <person name="Liu X."/>
            <person name="Huang F."/>
            <person name="Darby A.C."/>
            <person name="Hall N."/>
        </authorList>
    </citation>
    <scope>NUCLEOTIDE SEQUENCE [LARGE SCALE GENOMIC DNA]</scope>
    <source>
        <strain evidence="4">ATCC 19567 / DSM 133 / F</strain>
    </source>
</reference>
<dbReference type="STRING" id="1079.BVIR_1206"/>
<accession>A0A0H5BJ11</accession>
<dbReference type="KEGG" id="bvr:BVIR_1206"/>
<evidence type="ECO:0000313" key="2">
    <source>
        <dbReference type="EMBL" id="BAS01145.1"/>
    </source>
</evidence>
<evidence type="ECO:0000313" key="3">
    <source>
        <dbReference type="EMBL" id="CUU41656.1"/>
    </source>
</evidence>
<feature type="compositionally biased region" description="Gly residues" evidence="1">
    <location>
        <begin position="100"/>
        <end position="114"/>
    </location>
</feature>
<reference evidence="3" key="2">
    <citation type="submission" date="2015-11" db="EMBL/GenBank/DDBJ databases">
        <authorList>
            <person name="Zhang Y."/>
            <person name="Guo Z."/>
        </authorList>
    </citation>
    <scope>NUCLEOTIDE SEQUENCE</scope>
    <source>
        <strain evidence="3">1</strain>
    </source>
</reference>
<dbReference type="EMBL" id="AP014854">
    <property type="protein sequence ID" value="BAS01145.1"/>
    <property type="molecule type" value="Genomic_DNA"/>
</dbReference>
<evidence type="ECO:0000313" key="4">
    <source>
        <dbReference type="Proteomes" id="UP000065734"/>
    </source>
</evidence>
<gene>
    <name evidence="2" type="ORF">BV133_3551</name>
    <name evidence="3" type="ORF">BVIRIDIS_06490</name>
</gene>
<dbReference type="Proteomes" id="UP000065734">
    <property type="component" value="Chromosome I"/>
</dbReference>
<feature type="region of interest" description="Disordered" evidence="1">
    <location>
        <begin position="94"/>
        <end position="114"/>
    </location>
</feature>
<evidence type="ECO:0000256" key="1">
    <source>
        <dbReference type="SAM" id="MobiDB-lite"/>
    </source>
</evidence>
<name>A0A0H5BJ11_BLAVI</name>